<feature type="domain" description="Protein kinase" evidence="6">
    <location>
        <begin position="16"/>
        <end position="82"/>
    </location>
</feature>
<dbReference type="PROSITE" id="PS00107">
    <property type="entry name" value="PROTEIN_KINASE_ATP"/>
    <property type="match status" value="1"/>
</dbReference>
<keyword evidence="1 7" id="KW-0723">Serine/threonine-protein kinase</keyword>
<dbReference type="InterPro" id="IPR000719">
    <property type="entry name" value="Prot_kinase_dom"/>
</dbReference>
<dbReference type="GO" id="GO:0004674">
    <property type="term" value="F:protein serine/threonine kinase activity"/>
    <property type="evidence" value="ECO:0007669"/>
    <property type="project" value="UniProtKB-KW"/>
</dbReference>
<accession>K1UN54</accession>
<comment type="caution">
    <text evidence="7">The sequence shown here is derived from an EMBL/GenBank/DDBJ whole genome shotgun (WGS) entry which is preliminary data.</text>
</comment>
<reference evidence="7" key="1">
    <citation type="journal article" date="2013" name="Environ. Microbiol.">
        <title>Microbiota from the distal guts of lean and obese adolescents exhibit partial functional redundancy besides clear differences in community structure.</title>
        <authorList>
            <person name="Ferrer M."/>
            <person name="Ruiz A."/>
            <person name="Lanza F."/>
            <person name="Haange S.B."/>
            <person name="Oberbach A."/>
            <person name="Till H."/>
            <person name="Bargiela R."/>
            <person name="Campoy C."/>
            <person name="Segura M.T."/>
            <person name="Richter M."/>
            <person name="von Bergen M."/>
            <person name="Seifert J."/>
            <person name="Suarez A."/>
        </authorList>
    </citation>
    <scope>NUCLEOTIDE SEQUENCE</scope>
</reference>
<evidence type="ECO:0000256" key="5">
    <source>
        <dbReference type="ARBA" id="ARBA00022840"/>
    </source>
</evidence>
<feature type="non-terminal residue" evidence="7">
    <location>
        <position position="82"/>
    </location>
</feature>
<organism evidence="7">
    <name type="scientific">human gut metagenome</name>
    <dbReference type="NCBI Taxonomy" id="408170"/>
    <lineage>
        <taxon>unclassified sequences</taxon>
        <taxon>metagenomes</taxon>
        <taxon>organismal metagenomes</taxon>
    </lineage>
</organism>
<evidence type="ECO:0000256" key="2">
    <source>
        <dbReference type="ARBA" id="ARBA00022679"/>
    </source>
</evidence>
<dbReference type="FunFam" id="3.30.200.20:FF:000035">
    <property type="entry name" value="Serine/threonine protein kinase Stk1"/>
    <property type="match status" value="1"/>
</dbReference>
<keyword evidence="5" id="KW-0067">ATP-binding</keyword>
<dbReference type="EMBL" id="AJWY01004242">
    <property type="protein sequence ID" value="EKC72936.1"/>
    <property type="molecule type" value="Genomic_DNA"/>
</dbReference>
<evidence type="ECO:0000259" key="6">
    <source>
        <dbReference type="PROSITE" id="PS50011"/>
    </source>
</evidence>
<evidence type="ECO:0000313" key="7">
    <source>
        <dbReference type="EMBL" id="EKC72936.1"/>
    </source>
</evidence>
<gene>
    <name evidence="7" type="ORF">LEA_06479</name>
</gene>
<dbReference type="PANTHER" id="PTHR43289:SF34">
    <property type="entry name" value="SERINE_THREONINE-PROTEIN KINASE YBDM-RELATED"/>
    <property type="match status" value="1"/>
</dbReference>
<keyword evidence="4 7" id="KW-0418">Kinase</keyword>
<dbReference type="EC" id="2.7.-.-" evidence="7"/>
<evidence type="ECO:0000256" key="3">
    <source>
        <dbReference type="ARBA" id="ARBA00022741"/>
    </source>
</evidence>
<evidence type="ECO:0000256" key="4">
    <source>
        <dbReference type="ARBA" id="ARBA00022777"/>
    </source>
</evidence>
<sequence length="82" mass="9521">MTVLDKYLGKRLDGRYEIHELIGVGGMANVYRCTDTVDDREVAVKILKDEYLNNEEFIRRFKNESKAIAMLSHPNIVKVYDV</sequence>
<keyword evidence="2 7" id="KW-0808">Transferase</keyword>
<dbReference type="PROSITE" id="PS50011">
    <property type="entry name" value="PROTEIN_KINASE_DOM"/>
    <property type="match status" value="1"/>
</dbReference>
<dbReference type="GO" id="GO:0005524">
    <property type="term" value="F:ATP binding"/>
    <property type="evidence" value="ECO:0007669"/>
    <property type="project" value="UniProtKB-KW"/>
</dbReference>
<dbReference type="SUPFAM" id="SSF56112">
    <property type="entry name" value="Protein kinase-like (PK-like)"/>
    <property type="match status" value="1"/>
</dbReference>
<keyword evidence="3" id="KW-0547">Nucleotide-binding</keyword>
<proteinExistence type="predicted"/>
<evidence type="ECO:0000256" key="1">
    <source>
        <dbReference type="ARBA" id="ARBA00022527"/>
    </source>
</evidence>
<dbReference type="Gene3D" id="3.30.200.20">
    <property type="entry name" value="Phosphorylase Kinase, domain 1"/>
    <property type="match status" value="1"/>
</dbReference>
<dbReference type="AlphaFoldDB" id="K1UN54"/>
<name>K1UN54_9ZZZZ</name>
<dbReference type="InterPro" id="IPR011009">
    <property type="entry name" value="Kinase-like_dom_sf"/>
</dbReference>
<dbReference type="InterPro" id="IPR017441">
    <property type="entry name" value="Protein_kinase_ATP_BS"/>
</dbReference>
<protein>
    <submittedName>
        <fullName evidence="7">Serine/threonine protein kinase</fullName>
        <ecNumber evidence="7">2.7.-.-</ecNumber>
    </submittedName>
</protein>
<dbReference type="Pfam" id="PF00069">
    <property type="entry name" value="Pkinase"/>
    <property type="match status" value="1"/>
</dbReference>
<dbReference type="PANTHER" id="PTHR43289">
    <property type="entry name" value="MITOGEN-ACTIVATED PROTEIN KINASE KINASE KINASE 20-RELATED"/>
    <property type="match status" value="1"/>
</dbReference>